<comment type="caution">
    <text evidence="2">The sequence shown here is derived from an EMBL/GenBank/DDBJ whole genome shotgun (WGS) entry which is preliminary data.</text>
</comment>
<dbReference type="Gene3D" id="3.40.50.720">
    <property type="entry name" value="NAD(P)-binding Rossmann-like Domain"/>
    <property type="match status" value="1"/>
</dbReference>
<keyword evidence="3" id="KW-1185">Reference proteome</keyword>
<organism evidence="2 3">
    <name type="scientific">Paractinoplanes rishiriensis</name>
    <dbReference type="NCBI Taxonomy" id="1050105"/>
    <lineage>
        <taxon>Bacteria</taxon>
        <taxon>Bacillati</taxon>
        <taxon>Actinomycetota</taxon>
        <taxon>Actinomycetes</taxon>
        <taxon>Micromonosporales</taxon>
        <taxon>Micromonosporaceae</taxon>
        <taxon>Paractinoplanes</taxon>
    </lineage>
</organism>
<evidence type="ECO:0000259" key="1">
    <source>
        <dbReference type="Pfam" id="PF13460"/>
    </source>
</evidence>
<dbReference type="AlphaFoldDB" id="A0A919JT29"/>
<dbReference type="Proteomes" id="UP000636960">
    <property type="component" value="Unassembled WGS sequence"/>
</dbReference>
<accession>A0A919JT29</accession>
<dbReference type="InterPro" id="IPR051606">
    <property type="entry name" value="Polyketide_Oxido-like"/>
</dbReference>
<dbReference type="PANTHER" id="PTHR43355">
    <property type="entry name" value="FLAVIN REDUCTASE (NADPH)"/>
    <property type="match status" value="1"/>
</dbReference>
<dbReference type="InterPro" id="IPR016040">
    <property type="entry name" value="NAD(P)-bd_dom"/>
</dbReference>
<dbReference type="GO" id="GO:0004074">
    <property type="term" value="F:biliverdin reductase [NAD(P)H] activity"/>
    <property type="evidence" value="ECO:0007669"/>
    <property type="project" value="TreeGrafter"/>
</dbReference>
<dbReference type="PANTHER" id="PTHR43355:SF2">
    <property type="entry name" value="FLAVIN REDUCTASE (NADPH)"/>
    <property type="match status" value="1"/>
</dbReference>
<evidence type="ECO:0000313" key="2">
    <source>
        <dbReference type="EMBL" id="GIE92954.1"/>
    </source>
</evidence>
<reference evidence="2" key="1">
    <citation type="submission" date="2021-01" db="EMBL/GenBank/DDBJ databases">
        <title>Whole genome shotgun sequence of Actinoplanes rishiriensis NBRC 108556.</title>
        <authorList>
            <person name="Komaki H."/>
            <person name="Tamura T."/>
        </authorList>
    </citation>
    <scope>NUCLEOTIDE SEQUENCE</scope>
    <source>
        <strain evidence="2">NBRC 108556</strain>
    </source>
</reference>
<dbReference type="SUPFAM" id="SSF51735">
    <property type="entry name" value="NAD(P)-binding Rossmann-fold domains"/>
    <property type="match status" value="1"/>
</dbReference>
<name>A0A919JT29_9ACTN</name>
<protein>
    <recommendedName>
        <fullName evidence="1">NAD(P)-binding domain-containing protein</fullName>
    </recommendedName>
</protein>
<feature type="domain" description="NAD(P)-binding" evidence="1">
    <location>
        <begin position="2"/>
        <end position="183"/>
    </location>
</feature>
<evidence type="ECO:0000313" key="3">
    <source>
        <dbReference type="Proteomes" id="UP000636960"/>
    </source>
</evidence>
<proteinExistence type="predicted"/>
<dbReference type="Pfam" id="PF13460">
    <property type="entry name" value="NAD_binding_10"/>
    <property type="match status" value="1"/>
</dbReference>
<dbReference type="GO" id="GO:0042602">
    <property type="term" value="F:riboflavin reductase (NADPH) activity"/>
    <property type="evidence" value="ECO:0007669"/>
    <property type="project" value="TreeGrafter"/>
</dbReference>
<sequence length="195" mass="21065">MVRQARERSIEVTAVARRHGTTPPEPGLSRVAGDVLDRERITDALAGVDAVVSAVGIGTSRQPTELYSAGTANLLNAMAANGVKRVVVISALPVGAGPEHSFADRRIVFPILERIFGATYRDMRRMEALLRDSAADWTSLRPPRLVAAPVTGRYRLDATRPLPGARSISYADLATAVLDVVDRDDLHRRAAYVAN</sequence>
<gene>
    <name evidence="2" type="ORF">Ari01nite_04190</name>
</gene>
<dbReference type="EMBL" id="BOMV01000005">
    <property type="protein sequence ID" value="GIE92954.1"/>
    <property type="molecule type" value="Genomic_DNA"/>
</dbReference>
<dbReference type="InterPro" id="IPR036291">
    <property type="entry name" value="NAD(P)-bd_dom_sf"/>
</dbReference>